<gene>
    <name evidence="2" type="ORF">BCV70DRAFT_199916</name>
</gene>
<dbReference type="InParanoid" id="A0A317XQW8"/>
<dbReference type="Proteomes" id="UP000246740">
    <property type="component" value="Unassembled WGS sequence"/>
</dbReference>
<dbReference type="EMBL" id="KZ819192">
    <property type="protein sequence ID" value="PWZ00647.1"/>
    <property type="molecule type" value="Genomic_DNA"/>
</dbReference>
<evidence type="ECO:0000313" key="2">
    <source>
        <dbReference type="EMBL" id="PWZ00647.1"/>
    </source>
</evidence>
<evidence type="ECO:0000313" key="3">
    <source>
        <dbReference type="Proteomes" id="UP000246740"/>
    </source>
</evidence>
<evidence type="ECO:0000256" key="1">
    <source>
        <dbReference type="SAM" id="SignalP"/>
    </source>
</evidence>
<reference evidence="2 3" key="1">
    <citation type="journal article" date="2018" name="Mol. Biol. Evol.">
        <title>Broad Genomic Sampling Reveals a Smut Pathogenic Ancestry of the Fungal Clade Ustilaginomycotina.</title>
        <authorList>
            <person name="Kijpornyongpan T."/>
            <person name="Mondo S.J."/>
            <person name="Barry K."/>
            <person name="Sandor L."/>
            <person name="Lee J."/>
            <person name="Lipzen A."/>
            <person name="Pangilinan J."/>
            <person name="LaButti K."/>
            <person name="Hainaut M."/>
            <person name="Henrissat B."/>
            <person name="Grigoriev I.V."/>
            <person name="Spatafora J.W."/>
            <person name="Aime M.C."/>
        </authorList>
    </citation>
    <scope>NUCLEOTIDE SEQUENCE [LARGE SCALE GENOMIC DNA]</scope>
    <source>
        <strain evidence="2 3">MCA 3645</strain>
    </source>
</reference>
<protein>
    <submittedName>
        <fullName evidence="2">Uncharacterized protein</fullName>
    </submittedName>
</protein>
<organism evidence="2 3">
    <name type="scientific">Testicularia cyperi</name>
    <dbReference type="NCBI Taxonomy" id="1882483"/>
    <lineage>
        <taxon>Eukaryota</taxon>
        <taxon>Fungi</taxon>
        <taxon>Dikarya</taxon>
        <taxon>Basidiomycota</taxon>
        <taxon>Ustilaginomycotina</taxon>
        <taxon>Ustilaginomycetes</taxon>
        <taxon>Ustilaginales</taxon>
        <taxon>Anthracoideaceae</taxon>
        <taxon>Testicularia</taxon>
    </lineage>
</organism>
<feature type="signal peptide" evidence="1">
    <location>
        <begin position="1"/>
        <end position="16"/>
    </location>
</feature>
<dbReference type="AlphaFoldDB" id="A0A317XQW8"/>
<keyword evidence="1" id="KW-0732">Signal</keyword>
<keyword evidence="3" id="KW-1185">Reference proteome</keyword>
<accession>A0A317XQW8</accession>
<sequence>MRNAWLLLVCATIAQASLISVNSNDSLYKTVCGDHIRPNWICFSTNVKTLFVDNIYGREAVVRNDKGDHFAARCPDSSSRSFTVSSGDKHIKFETIAKASGRPGCCLVEGLSATLCNDRIYQFPPEN</sequence>
<feature type="chain" id="PRO_5016348499" evidence="1">
    <location>
        <begin position="17"/>
        <end position="127"/>
    </location>
</feature>
<proteinExistence type="predicted"/>
<name>A0A317XQW8_9BASI</name>